<dbReference type="EMBL" id="WJXA01000009">
    <property type="protein sequence ID" value="KAF7132905.1"/>
    <property type="molecule type" value="Genomic_DNA"/>
</dbReference>
<organism evidence="2 3">
    <name type="scientific">Rhododendron simsii</name>
    <name type="common">Sims's rhododendron</name>
    <dbReference type="NCBI Taxonomy" id="118357"/>
    <lineage>
        <taxon>Eukaryota</taxon>
        <taxon>Viridiplantae</taxon>
        <taxon>Streptophyta</taxon>
        <taxon>Embryophyta</taxon>
        <taxon>Tracheophyta</taxon>
        <taxon>Spermatophyta</taxon>
        <taxon>Magnoliopsida</taxon>
        <taxon>eudicotyledons</taxon>
        <taxon>Gunneridae</taxon>
        <taxon>Pentapetalae</taxon>
        <taxon>asterids</taxon>
        <taxon>Ericales</taxon>
        <taxon>Ericaceae</taxon>
        <taxon>Ericoideae</taxon>
        <taxon>Rhodoreae</taxon>
        <taxon>Rhododendron</taxon>
    </lineage>
</organism>
<evidence type="ECO:0000256" key="1">
    <source>
        <dbReference type="SAM" id="SignalP"/>
    </source>
</evidence>
<sequence>MVAKKFNSLWLLATVLLIMELAIACDALSDCAKGCMPECLRLASTSVPQCGDACELVCNTQGKEPPRVGWWS</sequence>
<feature type="signal peptide" evidence="1">
    <location>
        <begin position="1"/>
        <end position="27"/>
    </location>
</feature>
<dbReference type="Proteomes" id="UP000626092">
    <property type="component" value="Unassembled WGS sequence"/>
</dbReference>
<reference evidence="2" key="1">
    <citation type="submission" date="2019-11" db="EMBL/GenBank/DDBJ databases">
        <authorList>
            <person name="Liu Y."/>
            <person name="Hou J."/>
            <person name="Li T.-Q."/>
            <person name="Guan C.-H."/>
            <person name="Wu X."/>
            <person name="Wu H.-Z."/>
            <person name="Ling F."/>
            <person name="Zhang R."/>
            <person name="Shi X.-G."/>
            <person name="Ren J.-P."/>
            <person name="Chen E.-F."/>
            <person name="Sun J.-M."/>
        </authorList>
    </citation>
    <scope>NUCLEOTIDE SEQUENCE</scope>
    <source>
        <strain evidence="2">Adult_tree_wgs_1</strain>
        <tissue evidence="2">Leaves</tissue>
    </source>
</reference>
<gene>
    <name evidence="2" type="ORF">RHSIM_Rhsim09G0150000</name>
</gene>
<dbReference type="OrthoDB" id="1730601at2759"/>
<dbReference type="AlphaFoldDB" id="A0A834GFW4"/>
<name>A0A834GFW4_RHOSS</name>
<evidence type="ECO:0000313" key="3">
    <source>
        <dbReference type="Proteomes" id="UP000626092"/>
    </source>
</evidence>
<comment type="caution">
    <text evidence="2">The sequence shown here is derived from an EMBL/GenBank/DDBJ whole genome shotgun (WGS) entry which is preliminary data.</text>
</comment>
<keyword evidence="1" id="KW-0732">Signal</keyword>
<accession>A0A834GFW4</accession>
<protein>
    <submittedName>
        <fullName evidence="2">Uncharacterized protein</fullName>
    </submittedName>
</protein>
<evidence type="ECO:0000313" key="2">
    <source>
        <dbReference type="EMBL" id="KAF7132905.1"/>
    </source>
</evidence>
<keyword evidence="3" id="KW-1185">Reference proteome</keyword>
<feature type="chain" id="PRO_5032306912" evidence="1">
    <location>
        <begin position="28"/>
        <end position="72"/>
    </location>
</feature>
<proteinExistence type="predicted"/>